<protein>
    <submittedName>
        <fullName evidence="2">Uncharacterized protein</fullName>
    </submittedName>
</protein>
<name>A0A2J7Z1G0_STRMQ</name>
<organism evidence="2 3">
    <name type="scientific">Streptomyces malaysiensis</name>
    <dbReference type="NCBI Taxonomy" id="92644"/>
    <lineage>
        <taxon>Bacteria</taxon>
        <taxon>Bacillati</taxon>
        <taxon>Actinomycetota</taxon>
        <taxon>Actinomycetes</taxon>
        <taxon>Kitasatosporales</taxon>
        <taxon>Streptomycetaceae</taxon>
        <taxon>Streptomyces</taxon>
        <taxon>Streptomyces violaceusniger group</taxon>
    </lineage>
</organism>
<comment type="caution">
    <text evidence="2">The sequence shown here is derived from an EMBL/GenBank/DDBJ whole genome shotgun (WGS) entry which is preliminary data.</text>
</comment>
<keyword evidence="3" id="KW-1185">Reference proteome</keyword>
<feature type="region of interest" description="Disordered" evidence="1">
    <location>
        <begin position="1"/>
        <end position="23"/>
    </location>
</feature>
<evidence type="ECO:0000313" key="3">
    <source>
        <dbReference type="Proteomes" id="UP000236520"/>
    </source>
</evidence>
<dbReference type="AlphaFoldDB" id="A0A2J7Z1G0"/>
<evidence type="ECO:0000313" key="2">
    <source>
        <dbReference type="EMBL" id="PNG94009.1"/>
    </source>
</evidence>
<proteinExistence type="predicted"/>
<sequence length="77" mass="7943">MAHQRSTTAPNRMPESRRAGLKPAASGGVVPAIARGAAGLVAPLPGELTLSFLTRLAARYHLTIRDLLAAVTDLGGL</sequence>
<dbReference type="Proteomes" id="UP000236520">
    <property type="component" value="Unassembled WGS sequence"/>
</dbReference>
<gene>
    <name evidence="2" type="ORF">SMF913_10034</name>
</gene>
<reference evidence="2 3" key="1">
    <citation type="submission" date="2015-09" db="EMBL/GenBank/DDBJ databases">
        <title>Genome sequence, genome mining and natural product profiling of a biocontrol bacterium Streptomyces malaysiensis F913.</title>
        <authorList>
            <person name="Xu Y."/>
            <person name="Wei J."/>
            <person name="Xie J."/>
            <person name="Li T."/>
            <person name="Zhou Z."/>
        </authorList>
    </citation>
    <scope>NUCLEOTIDE SEQUENCE [LARGE SCALE GENOMIC DNA]</scope>
    <source>
        <strain evidence="2 3">F913</strain>
    </source>
</reference>
<accession>A0A2J7Z1G0</accession>
<feature type="compositionally biased region" description="Polar residues" evidence="1">
    <location>
        <begin position="1"/>
        <end position="10"/>
    </location>
</feature>
<dbReference type="RefSeq" id="WP_102932959.1">
    <property type="nucleotide sequence ID" value="NZ_JBHWGF010000057.1"/>
</dbReference>
<evidence type="ECO:0000256" key="1">
    <source>
        <dbReference type="SAM" id="MobiDB-lite"/>
    </source>
</evidence>
<dbReference type="EMBL" id="LJIW01000001">
    <property type="protein sequence ID" value="PNG94009.1"/>
    <property type="molecule type" value="Genomic_DNA"/>
</dbReference>